<protein>
    <recommendedName>
        <fullName evidence="3">NACHT-NTPase and P-loop NTPases N-terminal domain-containing protein</fullName>
    </recommendedName>
</protein>
<keyword evidence="2" id="KW-1185">Reference proteome</keyword>
<comment type="caution">
    <text evidence="1">The sequence shown here is derived from an EMBL/GenBank/DDBJ whole genome shotgun (WGS) entry which is preliminary data.</text>
</comment>
<gene>
    <name evidence="1" type="ORF">M501DRAFT_1015977</name>
</gene>
<sequence length="180" mass="20013">MDPISMIDLGGSLFEICGLGCELASQAQEIYTSKDGLRNQNAELRDRTTCLQELVRPLAAGEVPHTSGEEALRRIAMECCFQLEKLLEILKGLQIPENARNQTLIRNWKIERMIAQCTPPWKNTMQANTCIFKKDKENAAKEHNQLLKCLAPELKDGKTSVYYTDGSKDGNKNAAGVSGL</sequence>
<evidence type="ECO:0008006" key="3">
    <source>
        <dbReference type="Google" id="ProtNLM"/>
    </source>
</evidence>
<dbReference type="EMBL" id="MU006094">
    <property type="protein sequence ID" value="KAF2839893.1"/>
    <property type="molecule type" value="Genomic_DNA"/>
</dbReference>
<evidence type="ECO:0000313" key="1">
    <source>
        <dbReference type="EMBL" id="KAF2839893.1"/>
    </source>
</evidence>
<dbReference type="AlphaFoldDB" id="A0A9P4VQI9"/>
<dbReference type="Proteomes" id="UP000799429">
    <property type="component" value="Unassembled WGS sequence"/>
</dbReference>
<organism evidence="1 2">
    <name type="scientific">Patellaria atrata CBS 101060</name>
    <dbReference type="NCBI Taxonomy" id="1346257"/>
    <lineage>
        <taxon>Eukaryota</taxon>
        <taxon>Fungi</taxon>
        <taxon>Dikarya</taxon>
        <taxon>Ascomycota</taxon>
        <taxon>Pezizomycotina</taxon>
        <taxon>Dothideomycetes</taxon>
        <taxon>Dothideomycetes incertae sedis</taxon>
        <taxon>Patellariales</taxon>
        <taxon>Patellariaceae</taxon>
        <taxon>Patellaria</taxon>
    </lineage>
</organism>
<name>A0A9P4VQI9_9PEZI</name>
<evidence type="ECO:0000313" key="2">
    <source>
        <dbReference type="Proteomes" id="UP000799429"/>
    </source>
</evidence>
<reference evidence="1" key="1">
    <citation type="journal article" date="2020" name="Stud. Mycol.">
        <title>101 Dothideomycetes genomes: a test case for predicting lifestyles and emergence of pathogens.</title>
        <authorList>
            <person name="Haridas S."/>
            <person name="Albert R."/>
            <person name="Binder M."/>
            <person name="Bloem J."/>
            <person name="Labutti K."/>
            <person name="Salamov A."/>
            <person name="Andreopoulos B."/>
            <person name="Baker S."/>
            <person name="Barry K."/>
            <person name="Bills G."/>
            <person name="Bluhm B."/>
            <person name="Cannon C."/>
            <person name="Castanera R."/>
            <person name="Culley D."/>
            <person name="Daum C."/>
            <person name="Ezra D."/>
            <person name="Gonzalez J."/>
            <person name="Henrissat B."/>
            <person name="Kuo A."/>
            <person name="Liang C."/>
            <person name="Lipzen A."/>
            <person name="Lutzoni F."/>
            <person name="Magnuson J."/>
            <person name="Mondo S."/>
            <person name="Nolan M."/>
            <person name="Ohm R."/>
            <person name="Pangilinan J."/>
            <person name="Park H.-J."/>
            <person name="Ramirez L."/>
            <person name="Alfaro M."/>
            <person name="Sun H."/>
            <person name="Tritt A."/>
            <person name="Yoshinaga Y."/>
            <person name="Zwiers L.-H."/>
            <person name="Turgeon B."/>
            <person name="Goodwin S."/>
            <person name="Spatafora J."/>
            <person name="Crous P."/>
            <person name="Grigoriev I."/>
        </authorList>
    </citation>
    <scope>NUCLEOTIDE SEQUENCE</scope>
    <source>
        <strain evidence="1">CBS 101060</strain>
    </source>
</reference>
<proteinExistence type="predicted"/>
<accession>A0A9P4VQI9</accession>
<dbReference type="OrthoDB" id="4500858at2759"/>